<dbReference type="EMBL" id="JAJNEC010000005">
    <property type="protein sequence ID" value="MCD2424460.1"/>
    <property type="molecule type" value="Genomic_DNA"/>
</dbReference>
<dbReference type="Proteomes" id="UP001199816">
    <property type="component" value="Unassembled WGS sequence"/>
</dbReference>
<dbReference type="Pfam" id="PF07963">
    <property type="entry name" value="N_methyl"/>
    <property type="match status" value="1"/>
</dbReference>
<keyword evidence="1" id="KW-1133">Transmembrane helix</keyword>
<proteinExistence type="predicted"/>
<keyword evidence="3" id="KW-1185">Reference proteome</keyword>
<sequence>MKTLRPKKTARYRYAAFTLTEVLVVLIIIGILVLLALPSLMPLISKAKSTEAKLQLEHVYTLERSYFFENSVYTNDLNAISFEQQQLTTNGGQANYKIEIMDASPKGFKARATAVVDFDGDGTFNQWEIDHNKKLVETVPD</sequence>
<name>A0ABS8PTR1_9BACT</name>
<feature type="transmembrane region" description="Helical" evidence="1">
    <location>
        <begin position="12"/>
        <end position="37"/>
    </location>
</feature>
<accession>A0ABS8PTR1</accession>
<dbReference type="InterPro" id="IPR012902">
    <property type="entry name" value="N_methyl_site"/>
</dbReference>
<dbReference type="RefSeq" id="WP_231006393.1">
    <property type="nucleotide sequence ID" value="NZ_JAJNEC010000005.1"/>
</dbReference>
<keyword evidence="1" id="KW-0812">Transmembrane</keyword>
<reference evidence="2 3" key="1">
    <citation type="submission" date="2021-11" db="EMBL/GenBank/DDBJ databases">
        <title>Genomic of Niabella pedocola.</title>
        <authorList>
            <person name="Wu T."/>
        </authorList>
    </citation>
    <scope>NUCLEOTIDE SEQUENCE [LARGE SCALE GENOMIC DNA]</scope>
    <source>
        <strain evidence="2 3">JCM 31011</strain>
    </source>
</reference>
<dbReference type="InterPro" id="IPR045584">
    <property type="entry name" value="Pilin-like"/>
</dbReference>
<keyword evidence="1" id="KW-0472">Membrane</keyword>
<evidence type="ECO:0000313" key="2">
    <source>
        <dbReference type="EMBL" id="MCD2424460.1"/>
    </source>
</evidence>
<dbReference type="Gene3D" id="3.30.700.10">
    <property type="entry name" value="Glycoprotein, Type 4 Pilin"/>
    <property type="match status" value="1"/>
</dbReference>
<gene>
    <name evidence="2" type="ORF">LQ567_16895</name>
</gene>
<dbReference type="SUPFAM" id="SSF54523">
    <property type="entry name" value="Pili subunits"/>
    <property type="match status" value="1"/>
</dbReference>
<protein>
    <submittedName>
        <fullName evidence="2">Prepilin-type N-terminal cleavage/methylation domain-containing protein</fullName>
    </submittedName>
</protein>
<organism evidence="2 3">
    <name type="scientific">Niabella pedocola</name>
    <dbReference type="NCBI Taxonomy" id="1752077"/>
    <lineage>
        <taxon>Bacteria</taxon>
        <taxon>Pseudomonadati</taxon>
        <taxon>Bacteroidota</taxon>
        <taxon>Chitinophagia</taxon>
        <taxon>Chitinophagales</taxon>
        <taxon>Chitinophagaceae</taxon>
        <taxon>Niabella</taxon>
    </lineage>
</organism>
<dbReference type="NCBIfam" id="TIGR02532">
    <property type="entry name" value="IV_pilin_GFxxxE"/>
    <property type="match status" value="1"/>
</dbReference>
<evidence type="ECO:0000256" key="1">
    <source>
        <dbReference type="SAM" id="Phobius"/>
    </source>
</evidence>
<evidence type="ECO:0000313" key="3">
    <source>
        <dbReference type="Proteomes" id="UP001199816"/>
    </source>
</evidence>
<comment type="caution">
    <text evidence="2">The sequence shown here is derived from an EMBL/GenBank/DDBJ whole genome shotgun (WGS) entry which is preliminary data.</text>
</comment>